<keyword evidence="2 3" id="KW-0378">Hydrolase</keyword>
<evidence type="ECO:0000256" key="1">
    <source>
        <dbReference type="ARBA" id="ARBA00008023"/>
    </source>
</evidence>
<dbReference type="Gene3D" id="3.90.950.10">
    <property type="match status" value="1"/>
</dbReference>
<name>A0A1I2TAT7_9FIRM</name>
<evidence type="ECO:0000313" key="4">
    <source>
        <dbReference type="Proteomes" id="UP000199337"/>
    </source>
</evidence>
<dbReference type="GO" id="GO:0005737">
    <property type="term" value="C:cytoplasm"/>
    <property type="evidence" value="ECO:0007669"/>
    <property type="project" value="TreeGrafter"/>
</dbReference>
<organism evidence="3 4">
    <name type="scientific">Desulfotruncus arcticus DSM 17038</name>
    <dbReference type="NCBI Taxonomy" id="1121424"/>
    <lineage>
        <taxon>Bacteria</taxon>
        <taxon>Bacillati</taxon>
        <taxon>Bacillota</taxon>
        <taxon>Clostridia</taxon>
        <taxon>Eubacteriales</taxon>
        <taxon>Desulfallaceae</taxon>
        <taxon>Desulfotruncus</taxon>
    </lineage>
</organism>
<dbReference type="Proteomes" id="UP000199337">
    <property type="component" value="Unassembled WGS sequence"/>
</dbReference>
<dbReference type="InterPro" id="IPR029001">
    <property type="entry name" value="ITPase-like_fam"/>
</dbReference>
<reference evidence="4" key="1">
    <citation type="submission" date="2016-10" db="EMBL/GenBank/DDBJ databases">
        <authorList>
            <person name="Varghese N."/>
            <person name="Submissions S."/>
        </authorList>
    </citation>
    <scope>NUCLEOTIDE SEQUENCE [LARGE SCALE GENOMIC DNA]</scope>
    <source>
        <strain evidence="4">DSM 17038</strain>
    </source>
</reference>
<dbReference type="Pfam" id="PF01725">
    <property type="entry name" value="Ham1p_like"/>
    <property type="match status" value="1"/>
</dbReference>
<evidence type="ECO:0000313" key="3">
    <source>
        <dbReference type="EMBL" id="SFG62123.1"/>
    </source>
</evidence>
<keyword evidence="4" id="KW-1185">Reference proteome</keyword>
<dbReference type="EMBL" id="FOOX01000007">
    <property type="protein sequence ID" value="SFG62123.1"/>
    <property type="molecule type" value="Genomic_DNA"/>
</dbReference>
<dbReference type="InterPro" id="IPR002637">
    <property type="entry name" value="RdgB/HAM1"/>
</dbReference>
<accession>A0A1I2TAT7</accession>
<gene>
    <name evidence="3" type="ORF">SAMN05660649_02145</name>
</gene>
<dbReference type="PANTHER" id="PTHR11067:SF9">
    <property type="entry name" value="INOSINE TRIPHOSPHATE PYROPHOSPHATASE"/>
    <property type="match status" value="1"/>
</dbReference>
<sequence length="190" mass="21690">MDLLHKPMRFVTSNQLKINEYELLLDPFRFIPVRLNMREPQGDDQREIVRSKVLIAFSEKRAPLFVDHTGLSIQVYNDLPGGMTPEIWSRLGVEGFLRLMQCETNRKAVVRTIIGYCCGKRIHIFEAKLQGEIAGEPQGPAGTWECLFIPDGYDTSLAALPVEKKNKISARGQAAQQFKKFLTRQAVKLW</sequence>
<evidence type="ECO:0000256" key="2">
    <source>
        <dbReference type="ARBA" id="ARBA00022801"/>
    </source>
</evidence>
<dbReference type="GO" id="GO:0009143">
    <property type="term" value="P:nucleoside triphosphate catabolic process"/>
    <property type="evidence" value="ECO:0007669"/>
    <property type="project" value="InterPro"/>
</dbReference>
<dbReference type="STRING" id="341036.SAMN05660649_02145"/>
<comment type="similarity">
    <text evidence="1">Belongs to the HAM1 NTPase family.</text>
</comment>
<dbReference type="GO" id="GO:0047429">
    <property type="term" value="F:nucleoside triphosphate diphosphatase activity"/>
    <property type="evidence" value="ECO:0007669"/>
    <property type="project" value="InterPro"/>
</dbReference>
<protein>
    <submittedName>
        <fullName evidence="3">XTP/dITP diphosphohydrolase</fullName>
    </submittedName>
</protein>
<dbReference type="AlphaFoldDB" id="A0A1I2TAT7"/>
<dbReference type="SUPFAM" id="SSF52972">
    <property type="entry name" value="ITPase-like"/>
    <property type="match status" value="1"/>
</dbReference>
<dbReference type="OrthoDB" id="9795331at2"/>
<dbReference type="PANTHER" id="PTHR11067">
    <property type="entry name" value="INOSINE TRIPHOSPHATE PYROPHOSPHATASE/HAM1 PROTEIN"/>
    <property type="match status" value="1"/>
</dbReference>
<proteinExistence type="inferred from homology"/>